<dbReference type="Gene3D" id="2.30.30.240">
    <property type="entry name" value="PRC-barrel domain"/>
    <property type="match status" value="1"/>
</dbReference>
<dbReference type="Pfam" id="PF24986">
    <property type="entry name" value="PRC_RimM"/>
    <property type="match status" value="1"/>
</dbReference>
<dbReference type="SUPFAM" id="SSF50346">
    <property type="entry name" value="PRC-barrel domain"/>
    <property type="match status" value="1"/>
</dbReference>
<dbReference type="PANTHER" id="PTHR33692:SF1">
    <property type="entry name" value="RIBOSOME MATURATION FACTOR RIMM"/>
    <property type="match status" value="1"/>
</dbReference>
<evidence type="ECO:0000256" key="2">
    <source>
        <dbReference type="ARBA" id="ARBA00022517"/>
    </source>
</evidence>
<dbReference type="HAMAP" id="MF_00014">
    <property type="entry name" value="Ribosome_mat_RimM"/>
    <property type="match status" value="1"/>
</dbReference>
<organism evidence="8 9">
    <name type="scientific">Methylotenera oryzisoli</name>
    <dbReference type="NCBI Taxonomy" id="2080758"/>
    <lineage>
        <taxon>Bacteria</taxon>
        <taxon>Pseudomonadati</taxon>
        <taxon>Pseudomonadota</taxon>
        <taxon>Betaproteobacteria</taxon>
        <taxon>Nitrosomonadales</taxon>
        <taxon>Methylophilaceae</taxon>
        <taxon>Methylotenera</taxon>
    </lineage>
</organism>
<dbReference type="InterPro" id="IPR036976">
    <property type="entry name" value="RimM_N_sf"/>
</dbReference>
<dbReference type="GO" id="GO:0005840">
    <property type="term" value="C:ribosome"/>
    <property type="evidence" value="ECO:0007669"/>
    <property type="project" value="InterPro"/>
</dbReference>
<comment type="domain">
    <text evidence="5">The PRC barrel domain binds ribosomal protein uS19.</text>
</comment>
<proteinExistence type="inferred from homology"/>
<dbReference type="GO" id="GO:0005737">
    <property type="term" value="C:cytoplasm"/>
    <property type="evidence" value="ECO:0007669"/>
    <property type="project" value="UniProtKB-SubCell"/>
</dbReference>
<name>A0A4Y9VNX5_9PROT</name>
<evidence type="ECO:0000256" key="3">
    <source>
        <dbReference type="ARBA" id="ARBA00022552"/>
    </source>
</evidence>
<keyword evidence="2 5" id="KW-0690">Ribosome biogenesis</keyword>
<dbReference type="InterPro" id="IPR056792">
    <property type="entry name" value="PRC_RimM"/>
</dbReference>
<dbReference type="OrthoDB" id="9783509at2"/>
<dbReference type="AlphaFoldDB" id="A0A4Y9VNX5"/>
<dbReference type="InterPro" id="IPR011033">
    <property type="entry name" value="PRC_barrel-like_sf"/>
</dbReference>
<dbReference type="Gene3D" id="2.40.30.60">
    <property type="entry name" value="RimM"/>
    <property type="match status" value="1"/>
</dbReference>
<dbReference type="InterPro" id="IPR002676">
    <property type="entry name" value="RimM_N"/>
</dbReference>
<keyword evidence="9" id="KW-1185">Reference proteome</keyword>
<evidence type="ECO:0000259" key="7">
    <source>
        <dbReference type="Pfam" id="PF24986"/>
    </source>
</evidence>
<keyword evidence="3 5" id="KW-0698">rRNA processing</keyword>
<keyword evidence="1 5" id="KW-0963">Cytoplasm</keyword>
<sequence length="184" mass="20401">MAVNNMVVMGRIVAPYGVYGWLKVVPDTEAIDGLFDYDTWWLGKGDDWREMVVETAKIHNDVIVVKLEGIDDRDAAFACKGKQIAVPRAQLPEPDENEYYWSDLVGLRVTNSQGVDFGLITEVFETGANDVLVVKPDNVVKTDVAPADAGKGKPQERLLPFVADVVLAVDLDAKTMLVDWDEDF</sequence>
<evidence type="ECO:0000259" key="6">
    <source>
        <dbReference type="Pfam" id="PF01782"/>
    </source>
</evidence>
<dbReference type="SUPFAM" id="SSF50447">
    <property type="entry name" value="Translation proteins"/>
    <property type="match status" value="1"/>
</dbReference>
<feature type="domain" description="Ribosome maturation factor RimM PRC barrel" evidence="7">
    <location>
        <begin position="101"/>
        <end position="183"/>
    </location>
</feature>
<evidence type="ECO:0000313" key="8">
    <source>
        <dbReference type="EMBL" id="TFW70065.1"/>
    </source>
</evidence>
<protein>
    <recommendedName>
        <fullName evidence="5">Ribosome maturation factor RimM</fullName>
    </recommendedName>
</protein>
<dbReference type="PANTHER" id="PTHR33692">
    <property type="entry name" value="RIBOSOME MATURATION FACTOR RIMM"/>
    <property type="match status" value="1"/>
</dbReference>
<evidence type="ECO:0000256" key="4">
    <source>
        <dbReference type="ARBA" id="ARBA00023186"/>
    </source>
</evidence>
<comment type="caution">
    <text evidence="8">The sequence shown here is derived from an EMBL/GenBank/DDBJ whole genome shotgun (WGS) entry which is preliminary data.</text>
</comment>
<dbReference type="NCBIfam" id="TIGR02273">
    <property type="entry name" value="16S_RimM"/>
    <property type="match status" value="1"/>
</dbReference>
<comment type="function">
    <text evidence="5">An accessory protein needed during the final step in the assembly of 30S ribosomal subunit, possibly for assembly of the head region. Essential for efficient processing of 16S rRNA. May be needed both before and after RbfA during the maturation of 16S rRNA. It has affinity for free ribosomal 30S subunits but not for 70S ribosomes.</text>
</comment>
<dbReference type="GO" id="GO:0042274">
    <property type="term" value="P:ribosomal small subunit biogenesis"/>
    <property type="evidence" value="ECO:0007669"/>
    <property type="project" value="UniProtKB-UniRule"/>
</dbReference>
<accession>A0A4Y9VNX5</accession>
<evidence type="ECO:0000256" key="5">
    <source>
        <dbReference type="HAMAP-Rule" id="MF_00014"/>
    </source>
</evidence>
<dbReference type="InterPro" id="IPR009000">
    <property type="entry name" value="Transl_B-barrel_sf"/>
</dbReference>
<dbReference type="RefSeq" id="WP_135278709.1">
    <property type="nucleotide sequence ID" value="NZ_PQVH01000014.1"/>
</dbReference>
<dbReference type="Pfam" id="PF01782">
    <property type="entry name" value="RimM"/>
    <property type="match status" value="1"/>
</dbReference>
<comment type="subcellular location">
    <subcellularLocation>
        <location evidence="5">Cytoplasm</location>
    </subcellularLocation>
</comment>
<feature type="domain" description="RimM N-terminal" evidence="6">
    <location>
        <begin position="8"/>
        <end position="90"/>
    </location>
</feature>
<keyword evidence="4 5" id="KW-0143">Chaperone</keyword>
<dbReference type="EMBL" id="PQVH01000014">
    <property type="protein sequence ID" value="TFW70065.1"/>
    <property type="molecule type" value="Genomic_DNA"/>
</dbReference>
<dbReference type="GO" id="GO:0043022">
    <property type="term" value="F:ribosome binding"/>
    <property type="evidence" value="ECO:0007669"/>
    <property type="project" value="InterPro"/>
</dbReference>
<evidence type="ECO:0000313" key="9">
    <source>
        <dbReference type="Proteomes" id="UP000297706"/>
    </source>
</evidence>
<gene>
    <name evidence="5" type="primary">rimM</name>
    <name evidence="8" type="ORF">C3Y98_11395</name>
</gene>
<evidence type="ECO:0000256" key="1">
    <source>
        <dbReference type="ARBA" id="ARBA00022490"/>
    </source>
</evidence>
<dbReference type="Proteomes" id="UP000297706">
    <property type="component" value="Unassembled WGS sequence"/>
</dbReference>
<dbReference type="InterPro" id="IPR011961">
    <property type="entry name" value="RimM"/>
</dbReference>
<comment type="similarity">
    <text evidence="5">Belongs to the RimM family.</text>
</comment>
<dbReference type="GO" id="GO:0006364">
    <property type="term" value="P:rRNA processing"/>
    <property type="evidence" value="ECO:0007669"/>
    <property type="project" value="UniProtKB-UniRule"/>
</dbReference>
<reference evidence="8 9" key="1">
    <citation type="submission" date="2018-02" db="EMBL/GenBank/DDBJ databases">
        <title>A novel lanthanide dependent methylotroph, Methylotenera sp. La3113.</title>
        <authorList>
            <person name="Lv H."/>
            <person name="Tani A."/>
        </authorList>
    </citation>
    <scope>NUCLEOTIDE SEQUENCE [LARGE SCALE GENOMIC DNA]</scope>
    <source>
        <strain evidence="8 9">La3113</strain>
    </source>
</reference>
<comment type="subunit">
    <text evidence="5">Binds ribosomal protein uS19.</text>
</comment>